<gene>
    <name evidence="1" type="ORF">B0H16DRAFT_566429</name>
</gene>
<evidence type="ECO:0000313" key="1">
    <source>
        <dbReference type="EMBL" id="KAJ7712424.1"/>
    </source>
</evidence>
<accession>A0AAD7MEA1</accession>
<proteinExistence type="predicted"/>
<dbReference type="SUPFAM" id="SSF52540">
    <property type="entry name" value="P-loop containing nucleoside triphosphate hydrolases"/>
    <property type="match status" value="1"/>
</dbReference>
<organism evidence="1 2">
    <name type="scientific">Mycena metata</name>
    <dbReference type="NCBI Taxonomy" id="1033252"/>
    <lineage>
        <taxon>Eukaryota</taxon>
        <taxon>Fungi</taxon>
        <taxon>Dikarya</taxon>
        <taxon>Basidiomycota</taxon>
        <taxon>Agaricomycotina</taxon>
        <taxon>Agaricomycetes</taxon>
        <taxon>Agaricomycetidae</taxon>
        <taxon>Agaricales</taxon>
        <taxon>Marasmiineae</taxon>
        <taxon>Mycenaceae</taxon>
        <taxon>Mycena</taxon>
    </lineage>
</organism>
<comment type="caution">
    <text evidence="1">The sequence shown here is derived from an EMBL/GenBank/DDBJ whole genome shotgun (WGS) entry which is preliminary data.</text>
</comment>
<evidence type="ECO:0000313" key="2">
    <source>
        <dbReference type="Proteomes" id="UP001215598"/>
    </source>
</evidence>
<name>A0AAD7MEA1_9AGAR</name>
<sequence length="589" mass="66808">MWSIEIGNSSELELSVRRAGGQVAKIQPVAWRVLREDDVVFGTPFIICNRPQFNVDIVSLKSAHRRLRSPTLSLGPGRTARSNLVEEVIRRLQHHSFVQIRGSPGSGKTILLHLVQKQLEANGMPVYRFDTPWPVNDEESQKKLHRELVQVRNSATSQQTALVIIIDEAQASYADLVLWNTYFKNWAGHPHPYCSILIACAWGSTTPHSLTIGPYPPLHFKDAQRINLRRTDHDPFGLLFEKAEIQEVFQSSAEAKWTPWLGDDLKDALVFWSSGYPAVVIAFTLMCTAKKEHIRRGHLYTLAEFFHDHSTATLLENLRTDGQCSRFLPKTDLVAADPRVVRVFQVLSLADSIDYNESDLFPGGISRSDLDFVHSKGFVDIEYLPVSAGSMRLSFTFPLQRALLQMILKPPVPDGMADIPTTLTALVFDVVRAFNPDHLTAPTRVHGLPTDTPMEATYQHEFFRCLYAVRPRAIMSSEYGTPVGSPLAGRIDFLVHRHEYAEEKRSWGLELLRNGDRLMGHSNRFDATGAYHEMRVDGMTDFLIIDFRTKVPTTPHSEIPDLLHVVFTDDYQSVEFYDHNLTKFSGWYN</sequence>
<dbReference type="AlphaFoldDB" id="A0AAD7MEA1"/>
<dbReference type="Proteomes" id="UP001215598">
    <property type="component" value="Unassembled WGS sequence"/>
</dbReference>
<protein>
    <submittedName>
        <fullName evidence="1">Uncharacterized protein</fullName>
    </submittedName>
</protein>
<dbReference type="Gene3D" id="3.40.50.300">
    <property type="entry name" value="P-loop containing nucleotide triphosphate hydrolases"/>
    <property type="match status" value="1"/>
</dbReference>
<dbReference type="InterPro" id="IPR027417">
    <property type="entry name" value="P-loop_NTPase"/>
</dbReference>
<reference evidence="1" key="1">
    <citation type="submission" date="2023-03" db="EMBL/GenBank/DDBJ databases">
        <title>Massive genome expansion in bonnet fungi (Mycena s.s.) driven by repeated elements and novel gene families across ecological guilds.</title>
        <authorList>
            <consortium name="Lawrence Berkeley National Laboratory"/>
            <person name="Harder C.B."/>
            <person name="Miyauchi S."/>
            <person name="Viragh M."/>
            <person name="Kuo A."/>
            <person name="Thoen E."/>
            <person name="Andreopoulos B."/>
            <person name="Lu D."/>
            <person name="Skrede I."/>
            <person name="Drula E."/>
            <person name="Henrissat B."/>
            <person name="Morin E."/>
            <person name="Kohler A."/>
            <person name="Barry K."/>
            <person name="LaButti K."/>
            <person name="Morin E."/>
            <person name="Salamov A."/>
            <person name="Lipzen A."/>
            <person name="Mereny Z."/>
            <person name="Hegedus B."/>
            <person name="Baldrian P."/>
            <person name="Stursova M."/>
            <person name="Weitz H."/>
            <person name="Taylor A."/>
            <person name="Grigoriev I.V."/>
            <person name="Nagy L.G."/>
            <person name="Martin F."/>
            <person name="Kauserud H."/>
        </authorList>
    </citation>
    <scope>NUCLEOTIDE SEQUENCE</scope>
    <source>
        <strain evidence="1">CBHHK182m</strain>
    </source>
</reference>
<keyword evidence="2" id="KW-1185">Reference proteome</keyword>
<dbReference type="EMBL" id="JARKIB010000366">
    <property type="protein sequence ID" value="KAJ7712424.1"/>
    <property type="molecule type" value="Genomic_DNA"/>
</dbReference>